<protein>
    <submittedName>
        <fullName evidence="2">Uncharacterized protein</fullName>
    </submittedName>
</protein>
<evidence type="ECO:0000256" key="1">
    <source>
        <dbReference type="SAM" id="MobiDB-lite"/>
    </source>
</evidence>
<comment type="caution">
    <text evidence="2">The sequence shown here is derived from an EMBL/GenBank/DDBJ whole genome shotgun (WGS) entry which is preliminary data.</text>
</comment>
<feature type="non-terminal residue" evidence="2">
    <location>
        <position position="1"/>
    </location>
</feature>
<keyword evidence="3" id="KW-1185">Reference proteome</keyword>
<feature type="compositionally biased region" description="Polar residues" evidence="1">
    <location>
        <begin position="1"/>
        <end position="17"/>
    </location>
</feature>
<sequence length="151" mass="14697">PSAAAANTPSQSPTTPRSFAPPDSTVSRTGQQGECLISQGTQPRGGPLEALGAVLRSVAGVTATSGGGGGGGVNGSAGPSSSAGAISGSGHVRKDEVGGDMQRQGDGGEPGSRRAASGVPPPPPPPSPRRTSGSHRRLSPKTPVRADDDSE</sequence>
<dbReference type="EMBL" id="BNCP01000024">
    <property type="protein sequence ID" value="GIL82359.1"/>
    <property type="molecule type" value="Genomic_DNA"/>
</dbReference>
<feature type="compositionally biased region" description="Pro residues" evidence="1">
    <location>
        <begin position="119"/>
        <end position="128"/>
    </location>
</feature>
<feature type="compositionally biased region" description="Gly residues" evidence="1">
    <location>
        <begin position="65"/>
        <end position="75"/>
    </location>
</feature>
<dbReference type="AlphaFoldDB" id="A0A8J4CJQ5"/>
<evidence type="ECO:0000313" key="3">
    <source>
        <dbReference type="Proteomes" id="UP000747110"/>
    </source>
</evidence>
<reference evidence="2" key="1">
    <citation type="journal article" date="2021" name="Proc. Natl. Acad. Sci. U.S.A.">
        <title>Three genomes in the algal genus Volvox reveal the fate of a haploid sex-determining region after a transition to homothallism.</title>
        <authorList>
            <person name="Yamamoto K."/>
            <person name="Hamaji T."/>
            <person name="Kawai-Toyooka H."/>
            <person name="Matsuzaki R."/>
            <person name="Takahashi F."/>
            <person name="Nishimura Y."/>
            <person name="Kawachi M."/>
            <person name="Noguchi H."/>
            <person name="Minakuchi Y."/>
            <person name="Umen J.G."/>
            <person name="Toyoda A."/>
            <person name="Nozaki H."/>
        </authorList>
    </citation>
    <scope>NUCLEOTIDE SEQUENCE</scope>
    <source>
        <strain evidence="2">NIES-3786</strain>
    </source>
</reference>
<feature type="region of interest" description="Disordered" evidence="1">
    <location>
        <begin position="1"/>
        <end position="49"/>
    </location>
</feature>
<feature type="region of interest" description="Disordered" evidence="1">
    <location>
        <begin position="61"/>
        <end position="151"/>
    </location>
</feature>
<gene>
    <name evidence="2" type="ORF">Vretifemale_11290</name>
</gene>
<dbReference type="Proteomes" id="UP000747110">
    <property type="component" value="Unassembled WGS sequence"/>
</dbReference>
<feature type="compositionally biased region" description="Low complexity" evidence="1">
    <location>
        <begin position="76"/>
        <end position="90"/>
    </location>
</feature>
<feature type="compositionally biased region" description="Polar residues" evidence="1">
    <location>
        <begin position="24"/>
        <end position="42"/>
    </location>
</feature>
<accession>A0A8J4CJQ5</accession>
<organism evidence="2 3">
    <name type="scientific">Volvox reticuliferus</name>
    <dbReference type="NCBI Taxonomy" id="1737510"/>
    <lineage>
        <taxon>Eukaryota</taxon>
        <taxon>Viridiplantae</taxon>
        <taxon>Chlorophyta</taxon>
        <taxon>core chlorophytes</taxon>
        <taxon>Chlorophyceae</taxon>
        <taxon>CS clade</taxon>
        <taxon>Chlamydomonadales</taxon>
        <taxon>Volvocaceae</taxon>
        <taxon>Volvox</taxon>
    </lineage>
</organism>
<evidence type="ECO:0000313" key="2">
    <source>
        <dbReference type="EMBL" id="GIL82359.1"/>
    </source>
</evidence>
<name>A0A8J4CJQ5_9CHLO</name>
<proteinExistence type="predicted"/>